<name>A0AAD1Y6D2_EUPCR</name>
<organism evidence="1 2">
    <name type="scientific">Euplotes crassus</name>
    <dbReference type="NCBI Taxonomy" id="5936"/>
    <lineage>
        <taxon>Eukaryota</taxon>
        <taxon>Sar</taxon>
        <taxon>Alveolata</taxon>
        <taxon>Ciliophora</taxon>
        <taxon>Intramacronucleata</taxon>
        <taxon>Spirotrichea</taxon>
        <taxon>Hypotrichia</taxon>
        <taxon>Euplotida</taxon>
        <taxon>Euplotidae</taxon>
        <taxon>Moneuplotes</taxon>
    </lineage>
</organism>
<dbReference type="AlphaFoldDB" id="A0AAD1Y6D2"/>
<protein>
    <submittedName>
        <fullName evidence="1">Uncharacterized protein</fullName>
    </submittedName>
</protein>
<proteinExistence type="predicted"/>
<evidence type="ECO:0000313" key="2">
    <source>
        <dbReference type="Proteomes" id="UP001295684"/>
    </source>
</evidence>
<accession>A0AAD1Y6D2</accession>
<evidence type="ECO:0000313" key="1">
    <source>
        <dbReference type="EMBL" id="CAI2385494.1"/>
    </source>
</evidence>
<reference evidence="1" key="1">
    <citation type="submission" date="2023-07" db="EMBL/GenBank/DDBJ databases">
        <authorList>
            <consortium name="AG Swart"/>
            <person name="Singh M."/>
            <person name="Singh A."/>
            <person name="Seah K."/>
            <person name="Emmerich C."/>
        </authorList>
    </citation>
    <scope>NUCLEOTIDE SEQUENCE</scope>
    <source>
        <strain evidence="1">DP1</strain>
    </source>
</reference>
<sequence length="288" mass="33775">MNQFCISYCLCEFDQAPHSLLKNKENMKFIKESILSQYCTNSLHEIPKVVCNQATNSPPNSVGLGLSKENSIITKMTSAFSPYIPKERSYKDDSSDSPLREITQEDEKEEFKHHAPSEIKSLSKYSLRKDVIYKAIFRSLRKFLINDFKEFFDFTRCVKRFNTETNGELISMIRLYIHQKFDNACDHLELLLLQILCIIDPKQKYCTISPSTQAKYKEALSLFYCYSKRRLSQQLESEELVTLVLHFLAQPNLTEITVRDRNDRQMVTEYEKIFCELRNKCITAKTFK</sequence>
<dbReference type="Proteomes" id="UP001295684">
    <property type="component" value="Unassembled WGS sequence"/>
</dbReference>
<dbReference type="EMBL" id="CAMPGE010027916">
    <property type="protein sequence ID" value="CAI2385494.1"/>
    <property type="molecule type" value="Genomic_DNA"/>
</dbReference>
<comment type="caution">
    <text evidence="1">The sequence shown here is derived from an EMBL/GenBank/DDBJ whole genome shotgun (WGS) entry which is preliminary data.</text>
</comment>
<gene>
    <name evidence="1" type="ORF">ECRASSUSDP1_LOCUS27062</name>
</gene>
<keyword evidence="2" id="KW-1185">Reference proteome</keyword>